<dbReference type="Proteomes" id="UP000182114">
    <property type="component" value="Unassembled WGS sequence"/>
</dbReference>
<proteinExistence type="predicted"/>
<dbReference type="RefSeq" id="WP_074537781.1">
    <property type="nucleotide sequence ID" value="NZ_FNBD01000003.1"/>
</dbReference>
<evidence type="ECO:0008006" key="3">
    <source>
        <dbReference type="Google" id="ProtNLM"/>
    </source>
</evidence>
<gene>
    <name evidence="1" type="ORF">SAMN04487992_103139</name>
</gene>
<dbReference type="InterPro" id="IPR036278">
    <property type="entry name" value="Sialidase_sf"/>
</dbReference>
<dbReference type="eggNOG" id="COG4409">
    <property type="taxonomic scope" value="Bacteria"/>
</dbReference>
<sequence>MKSINFITVSIVLVLFVSCTSKKKEQVPSEKNAVLVHSLAFPGGTETSLPHLFSNTEQTILSWVKGVNDSVAQLNYSYLKEGNWEQPKEIITGTDWFVNWADYPSITENNGNLLAHYLKKSSKETFAYDIKLNVLPKDALKWETQKELHTDNTKTEHGFVTALPYQEDSFFITWLDGRNTMSDATEAHADHGGTMSIRAAEVSSEGTVSEEVLLDPKTCSCCQTTAAITANGPIVLYRDRTDEEIRDIAITRRVDGKWTTPKFIHKDGWEIKGCPVNGPKVDAIENNIVVAWFTAVNGEPKVQLIFSENGGEDFLEPILISNKETLGRVDVEMLNPDTAIVSWMETIAKTTYLKAMKVTKDGIKSTPISISVLGDSRNTGFPQMERVGDKMYFAWTVHDAKISSIKTASVALDLF</sequence>
<protein>
    <recommendedName>
        <fullName evidence="3">BNR repeat-like domain-containing protein</fullName>
    </recommendedName>
</protein>
<keyword evidence="2" id="KW-1185">Reference proteome</keyword>
<dbReference type="PROSITE" id="PS51257">
    <property type="entry name" value="PROKAR_LIPOPROTEIN"/>
    <property type="match status" value="1"/>
</dbReference>
<accession>A0A1G7FBP2</accession>
<dbReference type="SUPFAM" id="SSF50939">
    <property type="entry name" value="Sialidases"/>
    <property type="match status" value="1"/>
</dbReference>
<dbReference type="EMBL" id="FNBD01000003">
    <property type="protein sequence ID" value="SDE72905.1"/>
    <property type="molecule type" value="Genomic_DNA"/>
</dbReference>
<reference evidence="2" key="1">
    <citation type="submission" date="2016-10" db="EMBL/GenBank/DDBJ databases">
        <authorList>
            <person name="Varghese N."/>
            <person name="Submissions S."/>
        </authorList>
    </citation>
    <scope>NUCLEOTIDE SEQUENCE [LARGE SCALE GENOMIC DNA]</scope>
    <source>
        <strain evidence="2">DSM 24729</strain>
    </source>
</reference>
<name>A0A1G7FBP2_9FLAO</name>
<dbReference type="AlphaFoldDB" id="A0A1G7FBP2"/>
<evidence type="ECO:0000313" key="1">
    <source>
        <dbReference type="EMBL" id="SDE72905.1"/>
    </source>
</evidence>
<evidence type="ECO:0000313" key="2">
    <source>
        <dbReference type="Proteomes" id="UP000182114"/>
    </source>
</evidence>
<organism evidence="1 2">
    <name type="scientific">Cellulophaga baltica</name>
    <dbReference type="NCBI Taxonomy" id="76594"/>
    <lineage>
        <taxon>Bacteria</taxon>
        <taxon>Pseudomonadati</taxon>
        <taxon>Bacteroidota</taxon>
        <taxon>Flavobacteriia</taxon>
        <taxon>Flavobacteriales</taxon>
        <taxon>Flavobacteriaceae</taxon>
        <taxon>Cellulophaga</taxon>
    </lineage>
</organism>